<dbReference type="EMBL" id="LGFG01000225">
    <property type="protein sequence ID" value="KUK22212.1"/>
    <property type="molecule type" value="Genomic_DNA"/>
</dbReference>
<evidence type="ECO:0000256" key="3">
    <source>
        <dbReference type="ARBA" id="ARBA00022448"/>
    </source>
</evidence>
<proteinExistence type="inferred from homology"/>
<dbReference type="GO" id="GO:0030288">
    <property type="term" value="C:outer membrane-bounded periplasmic space"/>
    <property type="evidence" value="ECO:0007669"/>
    <property type="project" value="InterPro"/>
</dbReference>
<evidence type="ECO:0000256" key="2">
    <source>
        <dbReference type="ARBA" id="ARBA00009023"/>
    </source>
</evidence>
<sequence length="265" mass="29967">MRKWSVLLVIVFLVGVFIFAEVKPDYVLRFSTVAAPTQPQVLAMQKFAEIVEELSGGKIKVEVYHSGQLGDQKTQLLAIMRGDLEMCSDAAPSWFADLAAMPEFSVFEAAYAFRDLDHMYRVMTSKMVQDLFDKLAAKTNLRVLDVWYLGTRELNFTKKVGPVKKPEDLKGVKLRMPNNKTFLHMARALGASPTPMSFTEVYLALKTGAIDGQDNPLPTDYSAKFCEVTHYIVLTDHQIGMICPVISEKLWQSMPEEYRIISKEL</sequence>
<dbReference type="Pfam" id="PF03480">
    <property type="entry name" value="DctP"/>
    <property type="match status" value="1"/>
</dbReference>
<accession>A0A101ENX8</accession>
<dbReference type="InterPro" id="IPR004682">
    <property type="entry name" value="TRAP_DctP"/>
</dbReference>
<dbReference type="AlphaFoldDB" id="A0A101ENX8"/>
<dbReference type="NCBIfam" id="TIGR00787">
    <property type="entry name" value="dctP"/>
    <property type="match status" value="1"/>
</dbReference>
<keyword evidence="5" id="KW-0675">Receptor</keyword>
<dbReference type="Proteomes" id="UP000058636">
    <property type="component" value="Unassembled WGS sequence"/>
</dbReference>
<keyword evidence="4" id="KW-0732">Signal</keyword>
<evidence type="ECO:0000256" key="1">
    <source>
        <dbReference type="ARBA" id="ARBA00004196"/>
    </source>
</evidence>
<keyword evidence="3" id="KW-0813">Transport</keyword>
<dbReference type="InterPro" id="IPR038404">
    <property type="entry name" value="TRAP_DctP_sf"/>
</dbReference>
<gene>
    <name evidence="5" type="ORF">XD57_1691</name>
</gene>
<name>A0A101ENX8_9THEM</name>
<dbReference type="InterPro" id="IPR018389">
    <property type="entry name" value="DctP_fam"/>
</dbReference>
<dbReference type="PATRIC" id="fig|93930.3.peg.866"/>
<comment type="similarity">
    <text evidence="2">Belongs to the bacterial solute-binding protein 7 family.</text>
</comment>
<protein>
    <submittedName>
        <fullName evidence="5">Tripartite ATP-independent periplasmic transporter solute receptor, DctP family</fullName>
    </submittedName>
</protein>
<evidence type="ECO:0000256" key="4">
    <source>
        <dbReference type="ARBA" id="ARBA00022729"/>
    </source>
</evidence>
<reference evidence="5 6" key="1">
    <citation type="journal article" date="2015" name="MBio">
        <title>Genome-Resolved Metagenomic Analysis Reveals Roles for Candidate Phyla and Other Microbial Community Members in Biogeochemical Transformations in Oil Reservoirs.</title>
        <authorList>
            <person name="Hu P."/>
            <person name="Tom L."/>
            <person name="Singh A."/>
            <person name="Thomas B.C."/>
            <person name="Baker B.J."/>
            <person name="Piceno Y.M."/>
            <person name="Andersen G.L."/>
            <person name="Banfield J.F."/>
        </authorList>
    </citation>
    <scope>NUCLEOTIDE SEQUENCE [LARGE SCALE GENOMIC DNA]</scope>
    <source>
        <strain evidence="5">46_26</strain>
    </source>
</reference>
<comment type="caution">
    <text evidence="5">The sequence shown here is derived from an EMBL/GenBank/DDBJ whole genome shotgun (WGS) entry which is preliminary data.</text>
</comment>
<dbReference type="NCBIfam" id="NF037995">
    <property type="entry name" value="TRAP_S1"/>
    <property type="match status" value="1"/>
</dbReference>
<evidence type="ECO:0000313" key="5">
    <source>
        <dbReference type="EMBL" id="KUK22212.1"/>
    </source>
</evidence>
<dbReference type="GO" id="GO:0055085">
    <property type="term" value="P:transmembrane transport"/>
    <property type="evidence" value="ECO:0007669"/>
    <property type="project" value="InterPro"/>
</dbReference>
<dbReference type="PANTHER" id="PTHR33376:SF4">
    <property type="entry name" value="SIALIC ACID-BINDING PERIPLASMIC PROTEIN SIAP"/>
    <property type="match status" value="1"/>
</dbReference>
<evidence type="ECO:0000313" key="6">
    <source>
        <dbReference type="Proteomes" id="UP000058636"/>
    </source>
</evidence>
<comment type="subcellular location">
    <subcellularLocation>
        <location evidence="1">Cell envelope</location>
    </subcellularLocation>
</comment>
<dbReference type="Gene3D" id="3.40.190.170">
    <property type="entry name" value="Bacterial extracellular solute-binding protein, family 7"/>
    <property type="match status" value="1"/>
</dbReference>
<dbReference type="PANTHER" id="PTHR33376">
    <property type="match status" value="1"/>
</dbReference>
<organism evidence="5 6">
    <name type="scientific">Thermotoga petrophila</name>
    <dbReference type="NCBI Taxonomy" id="93929"/>
    <lineage>
        <taxon>Bacteria</taxon>
        <taxon>Thermotogati</taxon>
        <taxon>Thermotogota</taxon>
        <taxon>Thermotogae</taxon>
        <taxon>Thermotogales</taxon>
        <taxon>Thermotogaceae</taxon>
        <taxon>Thermotoga</taxon>
    </lineage>
</organism>